<name>A0A9P6E150_9AGAM</name>
<proteinExistence type="predicted"/>
<evidence type="ECO:0000313" key="1">
    <source>
        <dbReference type="EMBL" id="KAF9517900.1"/>
    </source>
</evidence>
<accession>A0A9P6E150</accession>
<sequence>MSYDIFPLLSHNLVGLSQIIEYRTVRVLYTSRDDGQLHTNILRCSPSFHSCARYDSMIVDTGSTDKISFAKLIFMFKCMVDKLTGFQCITLSPPKDAEFLFLNSVICGAYIAPASDS</sequence>
<gene>
    <name evidence="1" type="ORF">BS47DRAFT_1290349</name>
</gene>
<dbReference type="OrthoDB" id="3239511at2759"/>
<reference evidence="1" key="1">
    <citation type="journal article" date="2020" name="Nat. Commun.">
        <title>Large-scale genome sequencing of mycorrhizal fungi provides insights into the early evolution of symbiotic traits.</title>
        <authorList>
            <person name="Miyauchi S."/>
            <person name="Kiss E."/>
            <person name="Kuo A."/>
            <person name="Drula E."/>
            <person name="Kohler A."/>
            <person name="Sanchez-Garcia M."/>
            <person name="Morin E."/>
            <person name="Andreopoulos B."/>
            <person name="Barry K.W."/>
            <person name="Bonito G."/>
            <person name="Buee M."/>
            <person name="Carver A."/>
            <person name="Chen C."/>
            <person name="Cichocki N."/>
            <person name="Clum A."/>
            <person name="Culley D."/>
            <person name="Crous P.W."/>
            <person name="Fauchery L."/>
            <person name="Girlanda M."/>
            <person name="Hayes R.D."/>
            <person name="Keri Z."/>
            <person name="LaButti K."/>
            <person name="Lipzen A."/>
            <person name="Lombard V."/>
            <person name="Magnuson J."/>
            <person name="Maillard F."/>
            <person name="Murat C."/>
            <person name="Nolan M."/>
            <person name="Ohm R.A."/>
            <person name="Pangilinan J."/>
            <person name="Pereira M.F."/>
            <person name="Perotto S."/>
            <person name="Peter M."/>
            <person name="Pfister S."/>
            <person name="Riley R."/>
            <person name="Sitrit Y."/>
            <person name="Stielow J.B."/>
            <person name="Szollosi G."/>
            <person name="Zifcakova L."/>
            <person name="Stursova M."/>
            <person name="Spatafora J.W."/>
            <person name="Tedersoo L."/>
            <person name="Vaario L.M."/>
            <person name="Yamada A."/>
            <person name="Yan M."/>
            <person name="Wang P."/>
            <person name="Xu J."/>
            <person name="Bruns T."/>
            <person name="Baldrian P."/>
            <person name="Vilgalys R."/>
            <person name="Dunand C."/>
            <person name="Henrissat B."/>
            <person name="Grigoriev I.V."/>
            <person name="Hibbett D."/>
            <person name="Nagy L.G."/>
            <person name="Martin F.M."/>
        </authorList>
    </citation>
    <scope>NUCLEOTIDE SEQUENCE</scope>
    <source>
        <strain evidence="1">UP504</strain>
    </source>
</reference>
<protein>
    <submittedName>
        <fullName evidence="1">Uncharacterized protein</fullName>
    </submittedName>
</protein>
<organism evidence="1 2">
    <name type="scientific">Hydnum rufescens UP504</name>
    <dbReference type="NCBI Taxonomy" id="1448309"/>
    <lineage>
        <taxon>Eukaryota</taxon>
        <taxon>Fungi</taxon>
        <taxon>Dikarya</taxon>
        <taxon>Basidiomycota</taxon>
        <taxon>Agaricomycotina</taxon>
        <taxon>Agaricomycetes</taxon>
        <taxon>Cantharellales</taxon>
        <taxon>Hydnaceae</taxon>
        <taxon>Hydnum</taxon>
    </lineage>
</organism>
<comment type="caution">
    <text evidence="1">The sequence shown here is derived from an EMBL/GenBank/DDBJ whole genome shotgun (WGS) entry which is preliminary data.</text>
</comment>
<dbReference type="Proteomes" id="UP000886523">
    <property type="component" value="Unassembled WGS sequence"/>
</dbReference>
<evidence type="ECO:0000313" key="2">
    <source>
        <dbReference type="Proteomes" id="UP000886523"/>
    </source>
</evidence>
<dbReference type="EMBL" id="MU128928">
    <property type="protein sequence ID" value="KAF9517900.1"/>
    <property type="molecule type" value="Genomic_DNA"/>
</dbReference>
<dbReference type="AlphaFoldDB" id="A0A9P6E150"/>
<keyword evidence="2" id="KW-1185">Reference proteome</keyword>